<dbReference type="EMBL" id="LRPO01000044">
    <property type="protein sequence ID" value="KWZ80541.1"/>
    <property type="molecule type" value="Genomic_DNA"/>
</dbReference>
<dbReference type="AlphaFoldDB" id="A0A133KLW1"/>
<reference evidence="1 2" key="1">
    <citation type="submission" date="2016-01" db="EMBL/GenBank/DDBJ databases">
        <authorList>
            <person name="Oliw E.H."/>
        </authorList>
    </citation>
    <scope>NUCLEOTIDE SEQUENCE [LARGE SCALE GENOMIC DNA]</scope>
    <source>
        <strain evidence="1 2">MJR8628B</strain>
    </source>
</reference>
<proteinExistence type="predicted"/>
<comment type="caution">
    <text evidence="1">The sequence shown here is derived from an EMBL/GenBank/DDBJ whole genome shotgun (WGS) entry which is preliminary data.</text>
</comment>
<name>A0A133KLW1_BIFBI</name>
<evidence type="ECO:0000313" key="1">
    <source>
        <dbReference type="EMBL" id="KWZ80541.1"/>
    </source>
</evidence>
<protein>
    <submittedName>
        <fullName evidence="1">Uncharacterized protein</fullName>
    </submittedName>
</protein>
<evidence type="ECO:0000313" key="2">
    <source>
        <dbReference type="Proteomes" id="UP000070092"/>
    </source>
</evidence>
<accession>A0A133KLW1</accession>
<dbReference type="PATRIC" id="fig|1681.53.peg.1646"/>
<sequence length="42" mass="4918">MAVFPPHTRCFRHGNGHFSHRWNMAVFATYLAVCDMDKVPLR</sequence>
<dbReference type="Proteomes" id="UP000070092">
    <property type="component" value="Unassembled WGS sequence"/>
</dbReference>
<gene>
    <name evidence="1" type="ORF">HMPREF3196_01681</name>
</gene>
<organism evidence="1 2">
    <name type="scientific">Bifidobacterium bifidum</name>
    <dbReference type="NCBI Taxonomy" id="1681"/>
    <lineage>
        <taxon>Bacteria</taxon>
        <taxon>Bacillati</taxon>
        <taxon>Actinomycetota</taxon>
        <taxon>Actinomycetes</taxon>
        <taxon>Bifidobacteriales</taxon>
        <taxon>Bifidobacteriaceae</taxon>
        <taxon>Bifidobacterium</taxon>
    </lineage>
</organism>